<dbReference type="Proteomes" id="UP000030764">
    <property type="component" value="Unassembled WGS sequence"/>
</dbReference>
<evidence type="ECO:0000313" key="3">
    <source>
        <dbReference type="Proteomes" id="UP000030764"/>
    </source>
</evidence>
<protein>
    <submittedName>
        <fullName evidence="2">Uncharacterized protein</fullName>
    </submittedName>
</protein>
<name>A0A085NEW6_9BILA</name>
<dbReference type="Proteomes" id="UP000030758">
    <property type="component" value="Unassembled WGS sequence"/>
</dbReference>
<dbReference type="EMBL" id="KL367509">
    <property type="protein sequence ID" value="KFD68012.1"/>
    <property type="molecule type" value="Genomic_DNA"/>
</dbReference>
<reference evidence="2 3" key="1">
    <citation type="journal article" date="2014" name="Nat. Genet.">
        <title>Genome and transcriptome of the porcine whipworm Trichuris suis.</title>
        <authorList>
            <person name="Jex A.R."/>
            <person name="Nejsum P."/>
            <person name="Schwarz E.M."/>
            <person name="Hu L."/>
            <person name="Young N.D."/>
            <person name="Hall R.S."/>
            <person name="Korhonen P.K."/>
            <person name="Liao S."/>
            <person name="Thamsborg S."/>
            <person name="Xia J."/>
            <person name="Xu P."/>
            <person name="Wang S."/>
            <person name="Scheerlinck J.P."/>
            <person name="Hofmann A."/>
            <person name="Sternberg P.W."/>
            <person name="Wang J."/>
            <person name="Gasser R.B."/>
        </authorList>
    </citation>
    <scope>NUCLEOTIDE SEQUENCE [LARGE SCALE GENOMIC DNA]</scope>
    <source>
        <strain evidence="2">DCEP-RM93F</strain>
        <strain evidence="1">DCEP-RM93M</strain>
    </source>
</reference>
<keyword evidence="3" id="KW-1185">Reference proteome</keyword>
<dbReference type="EMBL" id="KL363222">
    <property type="protein sequence ID" value="KFD52947.1"/>
    <property type="molecule type" value="Genomic_DNA"/>
</dbReference>
<accession>A0A085NEW6</accession>
<evidence type="ECO:0000313" key="2">
    <source>
        <dbReference type="EMBL" id="KFD68012.1"/>
    </source>
</evidence>
<proteinExistence type="predicted"/>
<organism evidence="2">
    <name type="scientific">Trichuris suis</name>
    <name type="common">pig whipworm</name>
    <dbReference type="NCBI Taxonomy" id="68888"/>
    <lineage>
        <taxon>Eukaryota</taxon>
        <taxon>Metazoa</taxon>
        <taxon>Ecdysozoa</taxon>
        <taxon>Nematoda</taxon>
        <taxon>Enoplea</taxon>
        <taxon>Dorylaimia</taxon>
        <taxon>Trichinellida</taxon>
        <taxon>Trichuridae</taxon>
        <taxon>Trichuris</taxon>
    </lineage>
</organism>
<evidence type="ECO:0000313" key="1">
    <source>
        <dbReference type="EMBL" id="KFD52947.1"/>
    </source>
</evidence>
<gene>
    <name evidence="1" type="ORF">M513_06257</name>
    <name evidence="2" type="ORF">M514_06257</name>
</gene>
<sequence>MNTSARTGGGGKRGGRLRILQANEAVDEAIKTSATVEHASRCDGQLYPNTIANESDFQLRKIKDAL</sequence>
<dbReference type="AlphaFoldDB" id="A0A085NEW6"/>